<dbReference type="InParanoid" id="A0A165NL56"/>
<dbReference type="EMBL" id="KV425633">
    <property type="protein sequence ID" value="KZT19798.1"/>
    <property type="molecule type" value="Genomic_DNA"/>
</dbReference>
<feature type="region of interest" description="Disordered" evidence="1">
    <location>
        <begin position="182"/>
        <end position="215"/>
    </location>
</feature>
<proteinExistence type="predicted"/>
<feature type="region of interest" description="Disordered" evidence="1">
    <location>
        <begin position="150"/>
        <end position="169"/>
    </location>
</feature>
<feature type="compositionally biased region" description="Polar residues" evidence="1">
    <location>
        <begin position="151"/>
        <end position="165"/>
    </location>
</feature>
<evidence type="ECO:0000313" key="3">
    <source>
        <dbReference type="Proteomes" id="UP000076761"/>
    </source>
</evidence>
<gene>
    <name evidence="2" type="ORF">NEOLEDRAFT_1077168</name>
</gene>
<evidence type="ECO:0000313" key="2">
    <source>
        <dbReference type="EMBL" id="KZT19798.1"/>
    </source>
</evidence>
<dbReference type="STRING" id="1314782.A0A165NL56"/>
<organism evidence="2 3">
    <name type="scientific">Neolentinus lepideus HHB14362 ss-1</name>
    <dbReference type="NCBI Taxonomy" id="1314782"/>
    <lineage>
        <taxon>Eukaryota</taxon>
        <taxon>Fungi</taxon>
        <taxon>Dikarya</taxon>
        <taxon>Basidiomycota</taxon>
        <taxon>Agaricomycotina</taxon>
        <taxon>Agaricomycetes</taxon>
        <taxon>Gloeophyllales</taxon>
        <taxon>Gloeophyllaceae</taxon>
        <taxon>Neolentinus</taxon>
    </lineage>
</organism>
<sequence length="352" mass="40110">MQNNEDFVLGAPKHWTDDEKTKFFAWLMGVGQDDHWNSLRASKNACFRECAEQLFGGKKTMQALKGAYERGFNVFKQIYAFELFSRRMGPITINMNSQADRLKEYEKRLQAARKAGTEVGNINARIVDHWHTIGWYDLFYRRWHGDPISTRPIQRQSTGGPSSAATMGDDDAEVEEQLNSHDFSSGMAHPNADPTQVDRGFSSDPSSSIPVQQSMPFSSNSQYLVPQMAPPINAAPSSSRSTIPELTQLTALTQTVMTTYVHLLQTQAEDAKLKLEYLKRKETRDEEESRQRREAEQRRQERETAEWEHSRHAEKIKQRTALATELLSNPGVDASVKQAAGDYLKRLFMTDQ</sequence>
<evidence type="ECO:0000256" key="1">
    <source>
        <dbReference type="SAM" id="MobiDB-lite"/>
    </source>
</evidence>
<dbReference type="OrthoDB" id="2685034at2759"/>
<accession>A0A165NL56</accession>
<feature type="compositionally biased region" description="Polar residues" evidence="1">
    <location>
        <begin position="203"/>
        <end position="215"/>
    </location>
</feature>
<dbReference type="AlphaFoldDB" id="A0A165NL56"/>
<feature type="region of interest" description="Disordered" evidence="1">
    <location>
        <begin position="281"/>
        <end position="314"/>
    </location>
</feature>
<dbReference type="Proteomes" id="UP000076761">
    <property type="component" value="Unassembled WGS sequence"/>
</dbReference>
<reference evidence="2 3" key="1">
    <citation type="journal article" date="2016" name="Mol. Biol. Evol.">
        <title>Comparative Genomics of Early-Diverging Mushroom-Forming Fungi Provides Insights into the Origins of Lignocellulose Decay Capabilities.</title>
        <authorList>
            <person name="Nagy L.G."/>
            <person name="Riley R."/>
            <person name="Tritt A."/>
            <person name="Adam C."/>
            <person name="Daum C."/>
            <person name="Floudas D."/>
            <person name="Sun H."/>
            <person name="Yadav J.S."/>
            <person name="Pangilinan J."/>
            <person name="Larsson K.H."/>
            <person name="Matsuura K."/>
            <person name="Barry K."/>
            <person name="Labutti K."/>
            <person name="Kuo R."/>
            <person name="Ohm R.A."/>
            <person name="Bhattacharya S.S."/>
            <person name="Shirouzu T."/>
            <person name="Yoshinaga Y."/>
            <person name="Martin F.M."/>
            <person name="Grigoriev I.V."/>
            <person name="Hibbett D.S."/>
        </authorList>
    </citation>
    <scope>NUCLEOTIDE SEQUENCE [LARGE SCALE GENOMIC DNA]</scope>
    <source>
        <strain evidence="2 3">HHB14362 ss-1</strain>
    </source>
</reference>
<protein>
    <submittedName>
        <fullName evidence="2">Uncharacterized protein</fullName>
    </submittedName>
</protein>
<name>A0A165NL56_9AGAM</name>
<keyword evidence="3" id="KW-1185">Reference proteome</keyword>